<proteinExistence type="predicted"/>
<feature type="non-terminal residue" evidence="4">
    <location>
        <position position="476"/>
    </location>
</feature>
<evidence type="ECO:0000313" key="5">
    <source>
        <dbReference type="Proteomes" id="UP001212841"/>
    </source>
</evidence>
<dbReference type="InterPro" id="IPR042201">
    <property type="entry name" value="FH2_Formin_sf"/>
</dbReference>
<protein>
    <recommendedName>
        <fullName evidence="3">FH2 domain-containing protein</fullName>
    </recommendedName>
</protein>
<dbReference type="PANTHER" id="PTHR45725:SF1">
    <property type="entry name" value="DISHEVELLED ASSOCIATED ACTIVATOR OF MORPHOGENESIS, ISOFORM D"/>
    <property type="match status" value="1"/>
</dbReference>
<feature type="coiled-coil region" evidence="1">
    <location>
        <begin position="378"/>
        <end position="405"/>
    </location>
</feature>
<feature type="region of interest" description="Disordered" evidence="2">
    <location>
        <begin position="1"/>
        <end position="23"/>
    </location>
</feature>
<feature type="domain" description="FH2" evidence="3">
    <location>
        <begin position="21"/>
        <end position="455"/>
    </location>
</feature>
<feature type="compositionally biased region" description="Polar residues" evidence="2">
    <location>
        <begin position="348"/>
        <end position="357"/>
    </location>
</feature>
<feature type="region of interest" description="Disordered" evidence="2">
    <location>
        <begin position="337"/>
        <end position="368"/>
    </location>
</feature>
<gene>
    <name evidence="4" type="ORF">HK097_005992</name>
</gene>
<dbReference type="PROSITE" id="PS51444">
    <property type="entry name" value="FH2"/>
    <property type="match status" value="1"/>
</dbReference>
<feature type="coiled-coil region" evidence="1">
    <location>
        <begin position="431"/>
        <end position="461"/>
    </location>
</feature>
<evidence type="ECO:0000256" key="2">
    <source>
        <dbReference type="SAM" id="MobiDB-lite"/>
    </source>
</evidence>
<dbReference type="AlphaFoldDB" id="A0AAD5WYP2"/>
<dbReference type="SMART" id="SM00498">
    <property type="entry name" value="FH2"/>
    <property type="match status" value="1"/>
</dbReference>
<dbReference type="Proteomes" id="UP001212841">
    <property type="component" value="Unassembled WGS sequence"/>
</dbReference>
<organism evidence="4 5">
    <name type="scientific">Rhizophlyctis rosea</name>
    <dbReference type="NCBI Taxonomy" id="64517"/>
    <lineage>
        <taxon>Eukaryota</taxon>
        <taxon>Fungi</taxon>
        <taxon>Fungi incertae sedis</taxon>
        <taxon>Chytridiomycota</taxon>
        <taxon>Chytridiomycota incertae sedis</taxon>
        <taxon>Chytridiomycetes</taxon>
        <taxon>Rhizophlyctidales</taxon>
        <taxon>Rhizophlyctidaceae</taxon>
        <taxon>Rhizophlyctis</taxon>
    </lineage>
</organism>
<feature type="compositionally biased region" description="Pro residues" evidence="2">
    <location>
        <begin position="1"/>
        <end position="22"/>
    </location>
</feature>
<keyword evidence="1" id="KW-0175">Coiled coil</keyword>
<dbReference type="InterPro" id="IPR051425">
    <property type="entry name" value="Formin_Homology"/>
</dbReference>
<dbReference type="SUPFAM" id="SSF101447">
    <property type="entry name" value="Formin homology 2 domain (FH2 domain)"/>
    <property type="match status" value="1"/>
</dbReference>
<dbReference type="Pfam" id="PF02181">
    <property type="entry name" value="FH2"/>
    <property type="match status" value="2"/>
</dbReference>
<dbReference type="Gene3D" id="1.20.58.2220">
    <property type="entry name" value="Formin, FH2 domain"/>
    <property type="match status" value="1"/>
</dbReference>
<sequence>MGGPPPPPGGFAPPAFYAPPQKPLNLSSKPLKSFNWTKIPPMKVKETVWGELDDAGVHEKLRSVGEYGEFEELFAAKEVRNLKDGAMGASTESLASKEITFLDPKRSQNCNIMLKAIKLSAPTITTALATVDDTILTSSVLVELLKFLPTDEDRQAISQYPPGSPEYENLASAERFLSDVSRVEKYEGKLRGVYTKVMFGEWEDDARGLVERLEGASKDVGESGKFKEVLKIILALGNYMNAGQRGGAFGFKLGSILKMMDTKSTVQGRKHTLLHYLTELIEKRFPELADFTTELKNVEEGAKVTIPQIRTVMIQIRDNLKELKILIDDLEKDKGKSAPKKVIKPTDGPSTPGTSEPVTKESPTTEEDRFIPIMKSFHNMATEKYEDLDKKFKESEKEYESVVNLYGEDVKTTTPEEFFGIFAKFVGGYQLAKTENEMAVKKAEDEKKKEEQRLIREEKKRAAKAKGGVKRSGSGE</sequence>
<name>A0AAD5WYP2_9FUNG</name>
<evidence type="ECO:0000256" key="1">
    <source>
        <dbReference type="SAM" id="Coils"/>
    </source>
</evidence>
<comment type="caution">
    <text evidence="4">The sequence shown here is derived from an EMBL/GenBank/DDBJ whole genome shotgun (WGS) entry which is preliminary data.</text>
</comment>
<dbReference type="InterPro" id="IPR015425">
    <property type="entry name" value="FH2_Formin"/>
</dbReference>
<evidence type="ECO:0000313" key="4">
    <source>
        <dbReference type="EMBL" id="KAJ3028330.1"/>
    </source>
</evidence>
<reference evidence="4" key="1">
    <citation type="submission" date="2020-05" db="EMBL/GenBank/DDBJ databases">
        <title>Phylogenomic resolution of chytrid fungi.</title>
        <authorList>
            <person name="Stajich J.E."/>
            <person name="Amses K."/>
            <person name="Simmons R."/>
            <person name="Seto K."/>
            <person name="Myers J."/>
            <person name="Bonds A."/>
            <person name="Quandt C.A."/>
            <person name="Barry K."/>
            <person name="Liu P."/>
            <person name="Grigoriev I."/>
            <person name="Longcore J.E."/>
            <person name="James T.Y."/>
        </authorList>
    </citation>
    <scope>NUCLEOTIDE SEQUENCE</scope>
    <source>
        <strain evidence="4">JEL0318</strain>
    </source>
</reference>
<dbReference type="EMBL" id="JADGJD010002807">
    <property type="protein sequence ID" value="KAJ3028330.1"/>
    <property type="molecule type" value="Genomic_DNA"/>
</dbReference>
<evidence type="ECO:0000259" key="3">
    <source>
        <dbReference type="PROSITE" id="PS51444"/>
    </source>
</evidence>
<dbReference type="PANTHER" id="PTHR45725">
    <property type="entry name" value="FORMIN HOMOLOGY 2 FAMILY MEMBER"/>
    <property type="match status" value="1"/>
</dbReference>
<accession>A0AAD5WYP2</accession>
<keyword evidence="5" id="KW-1185">Reference proteome</keyword>